<evidence type="ECO:0008006" key="6">
    <source>
        <dbReference type="Google" id="ProtNLM"/>
    </source>
</evidence>
<dbReference type="Proteomes" id="UP001208690">
    <property type="component" value="Unassembled WGS sequence"/>
</dbReference>
<feature type="region of interest" description="Disordered" evidence="3">
    <location>
        <begin position="552"/>
        <end position="592"/>
    </location>
</feature>
<evidence type="ECO:0000313" key="5">
    <source>
        <dbReference type="Proteomes" id="UP001208690"/>
    </source>
</evidence>
<dbReference type="Gene3D" id="2.150.10.10">
    <property type="entry name" value="Serralysin-like metalloprotease, C-terminal"/>
    <property type="match status" value="6"/>
</dbReference>
<protein>
    <recommendedName>
        <fullName evidence="6">Type I secretion target repeat protein</fullName>
    </recommendedName>
</protein>
<dbReference type="EMBL" id="JALIEB010000021">
    <property type="protein sequence ID" value="MCV3273872.1"/>
    <property type="molecule type" value="Genomic_DNA"/>
</dbReference>
<dbReference type="InterPro" id="IPR001343">
    <property type="entry name" value="Hemolysn_Ca-bd"/>
</dbReference>
<dbReference type="InterPro" id="IPR050557">
    <property type="entry name" value="RTX_toxin/Mannuronan_C5-epim"/>
</dbReference>
<accession>A0ABT3BJV8</accession>
<dbReference type="InterPro" id="IPR018511">
    <property type="entry name" value="Hemolysin-typ_Ca-bd_CS"/>
</dbReference>
<proteinExistence type="predicted"/>
<gene>
    <name evidence="4" type="ORF">MUB52_20755</name>
</gene>
<sequence>MNTSIIRQNVATQDTESAIHAYDWALPIWGWPQAETDSDVPEIADPIDFGSSFDSSEDGHVAHLDAVHETHSEANTRSDDADNGWPLLTTSASRDRVEPTLHAVRIFGDDPVSASASGSTWAPQVSVLQQTPITQSRNGGIFGLDGDSHVVGTEWDDVFYEAKYYADENMPDGWATQRQTFQGRDGDDIFYTVDGLGYRGQNTDFGLDIFNGGRGTDTVSYIRAYTGAAINLEEGIGYRFGQNWTHPNKDLVERDSLVSIENATGSQHADRIRGDWKDNVLHGLDGDDVMWGGLGDDTMHGGSGDDAMRGEDHDDLMFGDEGNDSLWGSVGDDTIHGGEGDDDISGGAGDDSILGDAGDDELYGHDGADTIRAGEGDDTIRGGSGDDELHGNGGENDIRGGRGFDQITLGSGGSAWGEQGDDLIHGSNARDFISGGDHDDDLFGWGGNDEMSGGAGDDHIDGGAGFDTASYMDASGAVSVFLSFDGGFASGGAGNDQLFSIESVVGSAFGDVISGNDALNTLLGGSGNDIIAGNGGTDIIYGQAGDDDLRGGTGGDIMFGGDGRDQANGGSGDDDISGGAGNDAIRGGDGLDDLTGGEGSDSFVFVGGDTGADTITDFELGIDRIVFDDFLANPPGLGESYQGEVYAFFADQPGDSTLMARTTDGWLHVATFEGIGANALSDAIADRSLFIGSVEVVGEGPGGWAPVEGDPLPLSPGDELLFG</sequence>
<keyword evidence="2" id="KW-0964">Secreted</keyword>
<name>A0ABT3BJV8_9RHOB</name>
<evidence type="ECO:0000256" key="2">
    <source>
        <dbReference type="ARBA" id="ARBA00022525"/>
    </source>
</evidence>
<evidence type="ECO:0000313" key="4">
    <source>
        <dbReference type="EMBL" id="MCV3273872.1"/>
    </source>
</evidence>
<dbReference type="PROSITE" id="PS00330">
    <property type="entry name" value="HEMOLYSIN_CALCIUM"/>
    <property type="match status" value="3"/>
</dbReference>
<dbReference type="Pfam" id="PF00353">
    <property type="entry name" value="HemolysinCabind"/>
    <property type="match status" value="6"/>
</dbReference>
<evidence type="ECO:0000256" key="3">
    <source>
        <dbReference type="SAM" id="MobiDB-lite"/>
    </source>
</evidence>
<evidence type="ECO:0000256" key="1">
    <source>
        <dbReference type="ARBA" id="ARBA00004613"/>
    </source>
</evidence>
<dbReference type="SUPFAM" id="SSF51120">
    <property type="entry name" value="beta-Roll"/>
    <property type="match status" value="4"/>
</dbReference>
<feature type="compositionally biased region" description="Basic and acidic residues" evidence="3">
    <location>
        <begin position="362"/>
        <end position="380"/>
    </location>
</feature>
<feature type="compositionally biased region" description="Gly residues" evidence="3">
    <location>
        <begin position="552"/>
        <end position="561"/>
    </location>
</feature>
<dbReference type="PRINTS" id="PR00313">
    <property type="entry name" value="CABNDNGRPT"/>
</dbReference>
<reference evidence="4 5" key="1">
    <citation type="submission" date="2022-04" db="EMBL/GenBank/DDBJ databases">
        <title>Roseobacter sp. WL0113 is a bacterium isolated from neritic sediment.</title>
        <authorList>
            <person name="Wang L."/>
            <person name="He W."/>
            <person name="Zhang D.-F."/>
        </authorList>
    </citation>
    <scope>NUCLEOTIDE SEQUENCE [LARGE SCALE GENOMIC DNA]</scope>
    <source>
        <strain evidence="4 5">WL0113</strain>
    </source>
</reference>
<dbReference type="PANTHER" id="PTHR38340">
    <property type="entry name" value="S-LAYER PROTEIN"/>
    <property type="match status" value="1"/>
</dbReference>
<feature type="region of interest" description="Disordered" evidence="3">
    <location>
        <begin position="329"/>
        <end position="419"/>
    </location>
</feature>
<organism evidence="4 5">
    <name type="scientific">Roseobacter sinensis</name>
    <dbReference type="NCBI Taxonomy" id="2931391"/>
    <lineage>
        <taxon>Bacteria</taxon>
        <taxon>Pseudomonadati</taxon>
        <taxon>Pseudomonadota</taxon>
        <taxon>Alphaproteobacteria</taxon>
        <taxon>Rhodobacterales</taxon>
        <taxon>Roseobacteraceae</taxon>
        <taxon>Roseobacter</taxon>
    </lineage>
</organism>
<comment type="subcellular location">
    <subcellularLocation>
        <location evidence="1">Secreted</location>
    </subcellularLocation>
</comment>
<dbReference type="InterPro" id="IPR011049">
    <property type="entry name" value="Serralysin-like_metalloprot_C"/>
</dbReference>
<dbReference type="RefSeq" id="WP_263846078.1">
    <property type="nucleotide sequence ID" value="NZ_JALIEB010000021.1"/>
</dbReference>
<dbReference type="PANTHER" id="PTHR38340:SF1">
    <property type="entry name" value="S-LAYER PROTEIN"/>
    <property type="match status" value="1"/>
</dbReference>
<comment type="caution">
    <text evidence="4">The sequence shown here is derived from an EMBL/GenBank/DDBJ whole genome shotgun (WGS) entry which is preliminary data.</text>
</comment>
<keyword evidence="5" id="KW-1185">Reference proteome</keyword>